<dbReference type="Pfam" id="PF00583">
    <property type="entry name" value="Acetyltransf_1"/>
    <property type="match status" value="1"/>
</dbReference>
<sequence length="216" mass="24439">MTTTEAKVIVRNTTLADIEELVPMAIKGYGYEDMAPTKEKYASHIKHFPEGQFCVEYEGKLVASCSSVLINIEDYGENHTFNDVAGGGYIDNHNPNGKNLYGIDVVVDPDYRGLKVGKGLYEARRKLAKDLNLESIIFGGRMPNFKDYADKMTAEEYVNKVLDGEIFDPVIVFQIRNGFEYKGVMKDYIPKDEESFGYATLMEWKNPDYTPPAKED</sequence>
<comment type="caution">
    <text evidence="2">The sequence shown here is derived from an EMBL/GenBank/DDBJ whole genome shotgun (WGS) entry which is preliminary data.</text>
</comment>
<dbReference type="PROSITE" id="PS51186">
    <property type="entry name" value="GNAT"/>
    <property type="match status" value="1"/>
</dbReference>
<gene>
    <name evidence="2" type="ORF">D4T97_014830</name>
</gene>
<dbReference type="AlphaFoldDB" id="A0A429XWC8"/>
<reference evidence="2" key="1">
    <citation type="submission" date="2018-12" db="EMBL/GenBank/DDBJ databases">
        <authorList>
            <person name="Sun L."/>
            <person name="Chen Z."/>
        </authorList>
    </citation>
    <scope>NUCLEOTIDE SEQUENCE [LARGE SCALE GENOMIC DNA]</scope>
    <source>
        <strain evidence="2">3-2-2</strain>
    </source>
</reference>
<dbReference type="Proteomes" id="UP000287156">
    <property type="component" value="Unassembled WGS sequence"/>
</dbReference>
<evidence type="ECO:0000259" key="1">
    <source>
        <dbReference type="PROSITE" id="PS51186"/>
    </source>
</evidence>
<evidence type="ECO:0000313" key="3">
    <source>
        <dbReference type="Proteomes" id="UP000287156"/>
    </source>
</evidence>
<keyword evidence="3" id="KW-1185">Reference proteome</keyword>
<dbReference type="Gene3D" id="3.40.630.30">
    <property type="match status" value="1"/>
</dbReference>
<dbReference type="RefSeq" id="WP_126051542.1">
    <property type="nucleotide sequence ID" value="NZ_QYTV02000007.1"/>
</dbReference>
<dbReference type="EMBL" id="QYTV02000007">
    <property type="protein sequence ID" value="RST72696.1"/>
    <property type="molecule type" value="Genomic_DNA"/>
</dbReference>
<dbReference type="GO" id="GO:0016747">
    <property type="term" value="F:acyltransferase activity, transferring groups other than amino-acyl groups"/>
    <property type="evidence" value="ECO:0007669"/>
    <property type="project" value="InterPro"/>
</dbReference>
<feature type="domain" description="N-acetyltransferase" evidence="1">
    <location>
        <begin position="8"/>
        <end position="207"/>
    </location>
</feature>
<proteinExistence type="predicted"/>
<dbReference type="SUPFAM" id="SSF55729">
    <property type="entry name" value="Acyl-CoA N-acyltransferases (Nat)"/>
    <property type="match status" value="1"/>
</dbReference>
<name>A0A429XWC8_9BACI</name>
<evidence type="ECO:0000313" key="2">
    <source>
        <dbReference type="EMBL" id="RST72696.1"/>
    </source>
</evidence>
<dbReference type="InterPro" id="IPR000182">
    <property type="entry name" value="GNAT_dom"/>
</dbReference>
<dbReference type="InterPro" id="IPR016181">
    <property type="entry name" value="Acyl_CoA_acyltransferase"/>
</dbReference>
<organism evidence="2 3">
    <name type="scientific">Siminovitchia acidinfaciens</name>
    <dbReference type="NCBI Taxonomy" id="2321395"/>
    <lineage>
        <taxon>Bacteria</taxon>
        <taxon>Bacillati</taxon>
        <taxon>Bacillota</taxon>
        <taxon>Bacilli</taxon>
        <taxon>Bacillales</taxon>
        <taxon>Bacillaceae</taxon>
        <taxon>Siminovitchia</taxon>
    </lineage>
</organism>
<dbReference type="CDD" id="cd04301">
    <property type="entry name" value="NAT_SF"/>
    <property type="match status" value="1"/>
</dbReference>
<protein>
    <submittedName>
        <fullName evidence="2">GNAT family N-acetyltransferase</fullName>
    </submittedName>
</protein>
<accession>A0A429XWC8</accession>
<dbReference type="OrthoDB" id="9811121at2"/>